<keyword evidence="6" id="KW-0539">Nucleus</keyword>
<evidence type="ECO:0000256" key="2">
    <source>
        <dbReference type="ARBA" id="ARBA00022723"/>
    </source>
</evidence>
<dbReference type="STRING" id="1325734.A0A428PMG4"/>
<dbReference type="Pfam" id="PF04082">
    <property type="entry name" value="Fungal_trans"/>
    <property type="match status" value="1"/>
</dbReference>
<dbReference type="InterPro" id="IPR001138">
    <property type="entry name" value="Zn2Cys6_DnaBD"/>
</dbReference>
<reference evidence="9 10" key="1">
    <citation type="submission" date="2017-06" db="EMBL/GenBank/DDBJ databases">
        <title>Comparative genomic analysis of Ambrosia Fusariam Clade fungi.</title>
        <authorList>
            <person name="Stajich J.E."/>
            <person name="Carrillo J."/>
            <person name="Kijimoto T."/>
            <person name="Eskalen A."/>
            <person name="O'Donnell K."/>
            <person name="Kasson M."/>
        </authorList>
    </citation>
    <scope>NUCLEOTIDE SEQUENCE [LARGE SCALE GENOMIC DNA]</scope>
    <source>
        <strain evidence="9 10">NRRL62584</strain>
    </source>
</reference>
<dbReference type="PANTHER" id="PTHR47540">
    <property type="entry name" value="THIAMINE REPRESSIBLE GENES REGULATORY PROTEIN THI5"/>
    <property type="match status" value="1"/>
</dbReference>
<dbReference type="GO" id="GO:0045944">
    <property type="term" value="P:positive regulation of transcription by RNA polymerase II"/>
    <property type="evidence" value="ECO:0007669"/>
    <property type="project" value="TreeGrafter"/>
</dbReference>
<dbReference type="InterPro" id="IPR051711">
    <property type="entry name" value="Stress_Response_Reg"/>
</dbReference>
<dbReference type="SMART" id="SM00066">
    <property type="entry name" value="GAL4"/>
    <property type="match status" value="1"/>
</dbReference>
<dbReference type="Proteomes" id="UP000288168">
    <property type="component" value="Unassembled WGS sequence"/>
</dbReference>
<dbReference type="CDD" id="cd00067">
    <property type="entry name" value="GAL4"/>
    <property type="match status" value="1"/>
</dbReference>
<evidence type="ECO:0000256" key="6">
    <source>
        <dbReference type="ARBA" id="ARBA00023242"/>
    </source>
</evidence>
<evidence type="ECO:0000313" key="10">
    <source>
        <dbReference type="Proteomes" id="UP000288168"/>
    </source>
</evidence>
<sequence length="722" mass="81233">MSETPEPESQRLRRPIGASRATPKNARIACRKCHARKVKCSGGTPCANCLQANIGAECSYPRRIRRVKVDQSYIDELLEEIHSLRKAVHTPEVANSTPSRRLETRAQSFASDGDGVNQESPTASVVNVDTSALGPDAQATVVVDQTRPAPETDDSIRNPILEDRPWFFSLTPEMPMLIEEAADAPFATRFRQELSGKSQRHIPRTENVTDEALTSSWNNPCPWPPASRARFLLKVALNTVCRRYYLVRRSATQRLLEQAIHNPDMCDLVSECKLFVLFALGEVYSTRTSPTKDKNQLPGISYYVRASRFLRVLTEQPRIDCVEVILMLSLYSLAMNRRYNAYCMIGSAVKFSTMIGLHQNVPLSLMPDREKQEHRKRIWWSVYTLDRFWGAQIGQPVSIRDEDIDVDPPSIEGLSPESAAEDFADAEYLTANHRLTNLAAQIASLIYSRKNQRTSFSSRVQQALRDLTSWLQGLPDSLRAAMEELPPNATAPITALHLSFNQCLIRAARPIVLYVFRMRRKACKSIDEERPPIGEVALTLSDACIQCARRSCRLLVESWINGSFPTFDVSYVHHLFSSSIVLAISSLSQTNESQSDSDDFDAAMQILKQLDESGNFAAREFLKSMEATRAALDSIAAERNQSRQDNREPDPLNMRGGPFSFHDLRVFDAPTDTARMALTEPSFQDLLSQSDLDLQFLESSNSDQDFQGFFWANEGCQGWMNG</sequence>
<dbReference type="CDD" id="cd12148">
    <property type="entry name" value="fungal_TF_MHR"/>
    <property type="match status" value="1"/>
</dbReference>
<evidence type="ECO:0000256" key="5">
    <source>
        <dbReference type="ARBA" id="ARBA00023163"/>
    </source>
</evidence>
<gene>
    <name evidence="9" type="ORF">CEP54_009994</name>
</gene>
<dbReference type="SMART" id="SM00906">
    <property type="entry name" value="Fungal_trans"/>
    <property type="match status" value="1"/>
</dbReference>
<dbReference type="GO" id="GO:0005634">
    <property type="term" value="C:nucleus"/>
    <property type="evidence" value="ECO:0007669"/>
    <property type="project" value="UniProtKB-SubCell"/>
</dbReference>
<keyword evidence="10" id="KW-1185">Reference proteome</keyword>
<evidence type="ECO:0000256" key="1">
    <source>
        <dbReference type="ARBA" id="ARBA00004123"/>
    </source>
</evidence>
<dbReference type="GO" id="GO:0006351">
    <property type="term" value="P:DNA-templated transcription"/>
    <property type="evidence" value="ECO:0007669"/>
    <property type="project" value="InterPro"/>
</dbReference>
<proteinExistence type="predicted"/>
<dbReference type="PANTHER" id="PTHR47540:SF6">
    <property type="entry name" value="ZN(II)2CYS6 TRANSCRIPTION FACTOR (EUROFUNG)"/>
    <property type="match status" value="1"/>
</dbReference>
<dbReference type="GO" id="GO:0000981">
    <property type="term" value="F:DNA-binding transcription factor activity, RNA polymerase II-specific"/>
    <property type="evidence" value="ECO:0007669"/>
    <property type="project" value="InterPro"/>
</dbReference>
<keyword evidence="3" id="KW-0805">Transcription regulation</keyword>
<dbReference type="GO" id="GO:0043565">
    <property type="term" value="F:sequence-specific DNA binding"/>
    <property type="evidence" value="ECO:0007669"/>
    <property type="project" value="TreeGrafter"/>
</dbReference>
<dbReference type="SUPFAM" id="SSF57701">
    <property type="entry name" value="Zn2/Cys6 DNA-binding domain"/>
    <property type="match status" value="1"/>
</dbReference>
<evidence type="ECO:0000256" key="7">
    <source>
        <dbReference type="SAM" id="MobiDB-lite"/>
    </source>
</evidence>
<dbReference type="EMBL" id="NKCI01000113">
    <property type="protein sequence ID" value="RSL54239.1"/>
    <property type="molecule type" value="Genomic_DNA"/>
</dbReference>
<protein>
    <recommendedName>
        <fullName evidence="8">Zn(2)-C6 fungal-type domain-containing protein</fullName>
    </recommendedName>
</protein>
<comment type="caution">
    <text evidence="9">The sequence shown here is derived from an EMBL/GenBank/DDBJ whole genome shotgun (WGS) entry which is preliminary data.</text>
</comment>
<name>A0A428PMG4_9HYPO</name>
<feature type="domain" description="Zn(2)-C6 fungal-type" evidence="8">
    <location>
        <begin position="29"/>
        <end position="60"/>
    </location>
</feature>
<evidence type="ECO:0000259" key="8">
    <source>
        <dbReference type="PROSITE" id="PS50048"/>
    </source>
</evidence>
<dbReference type="GO" id="GO:0008270">
    <property type="term" value="F:zinc ion binding"/>
    <property type="evidence" value="ECO:0007669"/>
    <property type="project" value="InterPro"/>
</dbReference>
<feature type="region of interest" description="Disordered" evidence="7">
    <location>
        <begin position="1"/>
        <end position="23"/>
    </location>
</feature>
<dbReference type="Pfam" id="PF00172">
    <property type="entry name" value="Zn_clus"/>
    <property type="match status" value="1"/>
</dbReference>
<keyword evidence="4" id="KW-0238">DNA-binding</keyword>
<dbReference type="Gene3D" id="4.10.240.10">
    <property type="entry name" value="Zn(2)-C6 fungal-type DNA-binding domain"/>
    <property type="match status" value="1"/>
</dbReference>
<keyword evidence="5" id="KW-0804">Transcription</keyword>
<keyword evidence="2" id="KW-0479">Metal-binding</keyword>
<dbReference type="AlphaFoldDB" id="A0A428PMG4"/>
<dbReference type="PROSITE" id="PS00463">
    <property type="entry name" value="ZN2_CY6_FUNGAL_1"/>
    <property type="match status" value="1"/>
</dbReference>
<evidence type="ECO:0000256" key="4">
    <source>
        <dbReference type="ARBA" id="ARBA00023125"/>
    </source>
</evidence>
<dbReference type="InterPro" id="IPR036864">
    <property type="entry name" value="Zn2-C6_fun-type_DNA-bd_sf"/>
</dbReference>
<dbReference type="OrthoDB" id="3266505at2759"/>
<comment type="subcellular location">
    <subcellularLocation>
        <location evidence="1">Nucleus</location>
    </subcellularLocation>
</comment>
<dbReference type="PROSITE" id="PS50048">
    <property type="entry name" value="ZN2_CY6_FUNGAL_2"/>
    <property type="match status" value="1"/>
</dbReference>
<dbReference type="InterPro" id="IPR007219">
    <property type="entry name" value="XnlR_reg_dom"/>
</dbReference>
<evidence type="ECO:0000256" key="3">
    <source>
        <dbReference type="ARBA" id="ARBA00023015"/>
    </source>
</evidence>
<accession>A0A428PMG4</accession>
<organism evidence="9 10">
    <name type="scientific">Fusarium duplospermum</name>
    <dbReference type="NCBI Taxonomy" id="1325734"/>
    <lineage>
        <taxon>Eukaryota</taxon>
        <taxon>Fungi</taxon>
        <taxon>Dikarya</taxon>
        <taxon>Ascomycota</taxon>
        <taxon>Pezizomycotina</taxon>
        <taxon>Sordariomycetes</taxon>
        <taxon>Hypocreomycetidae</taxon>
        <taxon>Hypocreales</taxon>
        <taxon>Nectriaceae</taxon>
        <taxon>Fusarium</taxon>
        <taxon>Fusarium solani species complex</taxon>
    </lineage>
</organism>
<evidence type="ECO:0000313" key="9">
    <source>
        <dbReference type="EMBL" id="RSL54239.1"/>
    </source>
</evidence>